<proteinExistence type="predicted"/>
<gene>
    <name evidence="1" type="ORF">phD2B_0018</name>
</gene>
<dbReference type="OrthoDB" id="20730at10239"/>
<reference evidence="1 2" key="1">
    <citation type="submission" date="2014-10" db="EMBL/GenBank/DDBJ databases">
        <title>Complete Genome of Lelliottia podophage phD2B.</title>
        <authorList>
            <person name="Nowicki G."/>
            <person name="Barylski J."/>
            <person name="Kujawa N."/>
            <person name="Gozdzicka-Jozefiak A."/>
        </authorList>
    </citation>
    <scope>NUCLEOTIDE SEQUENCE [LARGE SCALE GENOMIC DNA]</scope>
</reference>
<evidence type="ECO:0000313" key="2">
    <source>
        <dbReference type="Proteomes" id="UP000029353"/>
    </source>
</evidence>
<dbReference type="Proteomes" id="UP000029353">
    <property type="component" value="Segment"/>
</dbReference>
<protein>
    <submittedName>
        <fullName evidence="1">Uncharacterized protein</fullName>
    </submittedName>
</protein>
<evidence type="ECO:0000313" key="1">
    <source>
        <dbReference type="EMBL" id="AIU37929.1"/>
    </source>
</evidence>
<dbReference type="KEGG" id="vg:22111948"/>
<organism evidence="1 2">
    <name type="scientific">Lelliottia phage phD2B</name>
    <dbReference type="NCBI Taxonomy" id="1542498"/>
    <lineage>
        <taxon>Viruses</taxon>
        <taxon>Duplodnaviria</taxon>
        <taxon>Heunggongvirae</taxon>
        <taxon>Uroviricota</taxon>
        <taxon>Caudoviricetes</taxon>
        <taxon>Autographivirales</taxon>
        <taxon>Autosignataviridae</taxon>
        <taxon>Molineuxvirinae</taxon>
        <taxon>Tuodvirus</taxon>
        <taxon>Tuodvirus phD2B</taxon>
    </lineage>
</organism>
<dbReference type="RefSeq" id="YP_009102764.1">
    <property type="nucleotide sequence ID" value="NC_025450.1"/>
</dbReference>
<sequence>MKVQAITLHFKPGVTSLGGTQAVSFNECGTYPDLHYIVREGQHIVNYTDRHSGERVGVSLPASDIRQVNTRL</sequence>
<dbReference type="EMBL" id="KM370384">
    <property type="protein sequence ID" value="AIU37929.1"/>
    <property type="molecule type" value="Genomic_DNA"/>
</dbReference>
<dbReference type="GeneID" id="22111948"/>
<accession>A0A097P476</accession>
<keyword evidence="2" id="KW-1185">Reference proteome</keyword>
<name>A0A097P476_9CAUD</name>